<dbReference type="Pfam" id="PF02872">
    <property type="entry name" value="5_nucleotid_C"/>
    <property type="match status" value="1"/>
</dbReference>
<dbReference type="Proteomes" id="UP000245962">
    <property type="component" value="Unassembled WGS sequence"/>
</dbReference>
<feature type="domain" description="Calcineurin-like phosphoesterase" evidence="3">
    <location>
        <begin position="38"/>
        <end position="258"/>
    </location>
</feature>
<keyword evidence="2" id="KW-0547">Nucleotide-binding</keyword>
<reference evidence="5 6" key="1">
    <citation type="submission" date="2018-04" db="EMBL/GenBank/DDBJ databases">
        <title>Marixanthomonas spongiae HN-E44 sp. nov., isolated from a marine sponge.</title>
        <authorList>
            <person name="Luo L."/>
            <person name="Zhuang L."/>
        </authorList>
    </citation>
    <scope>NUCLEOTIDE SEQUENCE [LARGE SCALE GENOMIC DNA]</scope>
    <source>
        <strain evidence="5 6">HN-E44</strain>
    </source>
</reference>
<dbReference type="PRINTS" id="PR01607">
    <property type="entry name" value="APYRASEFAMLY"/>
</dbReference>
<dbReference type="GO" id="GO:0009166">
    <property type="term" value="P:nucleotide catabolic process"/>
    <property type="evidence" value="ECO:0007669"/>
    <property type="project" value="InterPro"/>
</dbReference>
<dbReference type="PANTHER" id="PTHR11575:SF24">
    <property type="entry name" value="5'-NUCLEOTIDASE"/>
    <property type="match status" value="1"/>
</dbReference>
<dbReference type="OrthoDB" id="9801679at2"/>
<comment type="caution">
    <text evidence="5">The sequence shown here is derived from an EMBL/GenBank/DDBJ whole genome shotgun (WGS) entry which is preliminary data.</text>
</comment>
<dbReference type="SUPFAM" id="SSF56300">
    <property type="entry name" value="Metallo-dependent phosphatases"/>
    <property type="match status" value="1"/>
</dbReference>
<dbReference type="InterPro" id="IPR004843">
    <property type="entry name" value="Calcineurin-like_PHP"/>
</dbReference>
<accession>A0A2U0HW68</accession>
<dbReference type="InterPro" id="IPR006179">
    <property type="entry name" value="5_nucleotidase/apyrase"/>
</dbReference>
<dbReference type="GO" id="GO:0030288">
    <property type="term" value="C:outer membrane-bounded periplasmic space"/>
    <property type="evidence" value="ECO:0007669"/>
    <property type="project" value="TreeGrafter"/>
</dbReference>
<organism evidence="5 6">
    <name type="scientific">Marixanthomonas spongiae</name>
    <dbReference type="NCBI Taxonomy" id="2174845"/>
    <lineage>
        <taxon>Bacteria</taxon>
        <taxon>Pseudomonadati</taxon>
        <taxon>Bacteroidota</taxon>
        <taxon>Flavobacteriia</taxon>
        <taxon>Flavobacteriales</taxon>
        <taxon>Flavobacteriaceae</taxon>
        <taxon>Marixanthomonas</taxon>
    </lineage>
</organism>
<comment type="similarity">
    <text evidence="2">Belongs to the 5'-nucleotidase family.</text>
</comment>
<evidence type="ECO:0000259" key="4">
    <source>
        <dbReference type="Pfam" id="PF02872"/>
    </source>
</evidence>
<keyword evidence="6" id="KW-1185">Reference proteome</keyword>
<dbReference type="SUPFAM" id="SSF55816">
    <property type="entry name" value="5'-nucleotidase (syn. UDP-sugar hydrolase), C-terminal domain"/>
    <property type="match status" value="1"/>
</dbReference>
<dbReference type="EMBL" id="QEHR01000011">
    <property type="protein sequence ID" value="PVW13113.1"/>
    <property type="molecule type" value="Genomic_DNA"/>
</dbReference>
<dbReference type="InterPro" id="IPR036907">
    <property type="entry name" value="5'-Nucleotdase_C_sf"/>
</dbReference>
<gene>
    <name evidence="5" type="ORF">DDV96_14325</name>
</gene>
<evidence type="ECO:0000313" key="6">
    <source>
        <dbReference type="Proteomes" id="UP000245962"/>
    </source>
</evidence>
<sequence>MKRRLRLLPVFAVFLFYGCTLMEPIPEEPFYGKGIVTIKFLQVNDVYEIAPLQGGKYGGMARVAYVRDSIKERNPNTFLFMAGDFLNPSLLGNLKKDGERIKGKQMIEVMNTMDFDLVTFGNHEFDLSEEELQKRLNESRFPWVSSNVRHVTPDGTKRPFETKLEMGYEPISDYKTLFVKDSLGNEVRFGFIGLTLDSNPKDYVHYGNVYKEAKRAYELVYPKVDFVIGLTHLTIDQDHQLAKELPEIPLIMGGHEHVSNLEREGNTVIAKADANAISMYIHTLVYNLRTQVLYINSKIMYLDEKVPFQSNVDRVVKKWNEVMETELSKVVPNTKQVIYTPKTPLDGTDSANRSIQTNLGDKVTQAMAFAYNNNVDAALVNGGSFRVDDMLSGNLTSVDIFRVLPFGGSVLKVDIKGDLLKKVLDYGASQQGNGAYLQRHNISVNAKGEWLIGNRPIYSNRTYTIALSDFLLKGLDIPFLTENTPGIVRVYEPKEEELGFDIRKTVIAYLKTI</sequence>
<dbReference type="GO" id="GO:0000166">
    <property type="term" value="F:nucleotide binding"/>
    <property type="evidence" value="ECO:0007669"/>
    <property type="project" value="UniProtKB-KW"/>
</dbReference>
<dbReference type="GO" id="GO:0008768">
    <property type="term" value="F:UDP-sugar diphosphatase activity"/>
    <property type="evidence" value="ECO:0007669"/>
    <property type="project" value="TreeGrafter"/>
</dbReference>
<evidence type="ECO:0000313" key="5">
    <source>
        <dbReference type="EMBL" id="PVW13113.1"/>
    </source>
</evidence>
<dbReference type="GO" id="GO:0008253">
    <property type="term" value="F:5'-nucleotidase activity"/>
    <property type="evidence" value="ECO:0007669"/>
    <property type="project" value="TreeGrafter"/>
</dbReference>
<keyword evidence="2" id="KW-0378">Hydrolase</keyword>
<proteinExistence type="inferred from homology"/>
<feature type="domain" description="5'-Nucleotidase C-terminal" evidence="4">
    <location>
        <begin position="347"/>
        <end position="476"/>
    </location>
</feature>
<dbReference type="PROSITE" id="PS51257">
    <property type="entry name" value="PROKAR_LIPOPROTEIN"/>
    <property type="match status" value="1"/>
</dbReference>
<dbReference type="InterPro" id="IPR029052">
    <property type="entry name" value="Metallo-depent_PP-like"/>
</dbReference>
<dbReference type="Gene3D" id="3.60.21.10">
    <property type="match status" value="1"/>
</dbReference>
<dbReference type="Gene3D" id="3.90.780.10">
    <property type="entry name" value="5'-Nucleotidase, C-terminal domain"/>
    <property type="match status" value="1"/>
</dbReference>
<dbReference type="PANTHER" id="PTHR11575">
    <property type="entry name" value="5'-NUCLEOTIDASE-RELATED"/>
    <property type="match status" value="1"/>
</dbReference>
<name>A0A2U0HW68_9FLAO</name>
<evidence type="ECO:0000256" key="1">
    <source>
        <dbReference type="ARBA" id="ARBA00022729"/>
    </source>
</evidence>
<evidence type="ECO:0000256" key="2">
    <source>
        <dbReference type="RuleBase" id="RU362119"/>
    </source>
</evidence>
<evidence type="ECO:0000259" key="3">
    <source>
        <dbReference type="Pfam" id="PF00149"/>
    </source>
</evidence>
<dbReference type="AlphaFoldDB" id="A0A2U0HW68"/>
<dbReference type="RefSeq" id="WP_116695484.1">
    <property type="nucleotide sequence ID" value="NZ_QEHR01000011.1"/>
</dbReference>
<keyword evidence="1" id="KW-0732">Signal</keyword>
<protein>
    <submittedName>
        <fullName evidence="5">Bifunctional metallophosphatase/5'-nucleotidase</fullName>
    </submittedName>
</protein>
<dbReference type="InterPro" id="IPR008334">
    <property type="entry name" value="5'-Nucleotdase_C"/>
</dbReference>
<dbReference type="Pfam" id="PF00149">
    <property type="entry name" value="Metallophos"/>
    <property type="match status" value="1"/>
</dbReference>